<evidence type="ECO:0000313" key="2">
    <source>
        <dbReference type="EMBL" id="BCZ85723.1"/>
    </source>
</evidence>
<keyword evidence="2" id="KW-0614">Plasmid</keyword>
<keyword evidence="1" id="KW-0812">Transmembrane</keyword>
<geneLocation type="plasmid" evidence="2 3">
    <name>pPT70</name>
</geneLocation>
<gene>
    <name evidence="2" type="ORF">PTKU64_93980</name>
</gene>
<dbReference type="Proteomes" id="UP001319874">
    <property type="component" value="Plasmid pPT70"/>
</dbReference>
<sequence>MSDFLKTLLDGLLKLADKADVLTPMLQVVAVILALGVIAMMVSRGGH</sequence>
<organism evidence="2 3">
    <name type="scientific">Paraburkholderia terrae</name>
    <dbReference type="NCBI Taxonomy" id="311230"/>
    <lineage>
        <taxon>Bacteria</taxon>
        <taxon>Pseudomonadati</taxon>
        <taxon>Pseudomonadota</taxon>
        <taxon>Betaproteobacteria</taxon>
        <taxon>Burkholderiales</taxon>
        <taxon>Burkholderiaceae</taxon>
        <taxon>Paraburkholderia</taxon>
    </lineage>
</organism>
<evidence type="ECO:0000313" key="3">
    <source>
        <dbReference type="Proteomes" id="UP001319874"/>
    </source>
</evidence>
<name>A0ABN6JXN4_9BURK</name>
<dbReference type="RefSeq" id="WP_229518257.1">
    <property type="nucleotide sequence ID" value="NZ_AP024960.1"/>
</dbReference>
<reference evidence="2 3" key="1">
    <citation type="journal article" date="2022" name="Front. Microbiol.">
        <title>Identification and characterization of a novel class of self-sufficient cytochrome P450 hydroxylase involved in cyclohexanecarboxylate degradation in Paraburkholderia terrae strain KU-64.</title>
        <authorList>
            <person name="Yamamoto T."/>
            <person name="Hasegawa Y."/>
            <person name="Iwaki H."/>
        </authorList>
    </citation>
    <scope>NUCLEOTIDE SEQUENCE [LARGE SCALE GENOMIC DNA]</scope>
    <source>
        <strain evidence="2 3">KU-64</strain>
    </source>
</reference>
<keyword evidence="1" id="KW-1133">Transmembrane helix</keyword>
<accession>A0ABN6JXN4</accession>
<dbReference type="EMBL" id="AP024960">
    <property type="protein sequence ID" value="BCZ85723.1"/>
    <property type="molecule type" value="Genomic_DNA"/>
</dbReference>
<keyword evidence="1" id="KW-0472">Membrane</keyword>
<keyword evidence="3" id="KW-1185">Reference proteome</keyword>
<protein>
    <submittedName>
        <fullName evidence="2">Uncharacterized protein</fullName>
    </submittedName>
</protein>
<feature type="transmembrane region" description="Helical" evidence="1">
    <location>
        <begin position="21"/>
        <end position="42"/>
    </location>
</feature>
<proteinExistence type="predicted"/>
<evidence type="ECO:0000256" key="1">
    <source>
        <dbReference type="SAM" id="Phobius"/>
    </source>
</evidence>